<dbReference type="Gene3D" id="3.90.850.10">
    <property type="entry name" value="Fumarylacetoacetase-like, C-terminal domain"/>
    <property type="match status" value="1"/>
</dbReference>
<dbReference type="FunFam" id="3.90.850.10:FF:000002">
    <property type="entry name" value="2-hydroxyhepta-2,4-diene-1,7-dioate isomerase"/>
    <property type="match status" value="1"/>
</dbReference>
<keyword evidence="5" id="KW-1185">Reference proteome</keyword>
<evidence type="ECO:0000256" key="2">
    <source>
        <dbReference type="ARBA" id="ARBA00022723"/>
    </source>
</evidence>
<evidence type="ECO:0000256" key="1">
    <source>
        <dbReference type="ARBA" id="ARBA00010211"/>
    </source>
</evidence>
<evidence type="ECO:0000313" key="5">
    <source>
        <dbReference type="Proteomes" id="UP000183975"/>
    </source>
</evidence>
<evidence type="ECO:0000259" key="3">
    <source>
        <dbReference type="Pfam" id="PF01557"/>
    </source>
</evidence>
<reference evidence="4 5" key="1">
    <citation type="submission" date="2016-11" db="EMBL/GenBank/DDBJ databases">
        <authorList>
            <person name="Jaros S."/>
            <person name="Januszkiewicz K."/>
            <person name="Wedrychowicz H."/>
        </authorList>
    </citation>
    <scope>NUCLEOTIDE SEQUENCE [LARGE SCALE GENOMIC DNA]</scope>
    <source>
        <strain evidence="4 5">DSM 14214</strain>
    </source>
</reference>
<dbReference type="PANTHER" id="PTHR42796:SF4">
    <property type="entry name" value="FUMARYLACETOACETATE HYDROLASE DOMAIN-CONTAINING PROTEIN 2A"/>
    <property type="match status" value="1"/>
</dbReference>
<name>A0A1M6KWM1_9FIRM</name>
<organism evidence="4 5">
    <name type="scientific">Anaerotignum lactatifermentans DSM 14214</name>
    <dbReference type="NCBI Taxonomy" id="1121323"/>
    <lineage>
        <taxon>Bacteria</taxon>
        <taxon>Bacillati</taxon>
        <taxon>Bacillota</taxon>
        <taxon>Clostridia</taxon>
        <taxon>Lachnospirales</taxon>
        <taxon>Anaerotignaceae</taxon>
        <taxon>Anaerotignum</taxon>
    </lineage>
</organism>
<dbReference type="GO" id="GO:0019752">
    <property type="term" value="P:carboxylic acid metabolic process"/>
    <property type="evidence" value="ECO:0007669"/>
    <property type="project" value="UniProtKB-ARBA"/>
</dbReference>
<dbReference type="AlphaFoldDB" id="A0A1M6KWM1"/>
<dbReference type="Pfam" id="PF01557">
    <property type="entry name" value="FAA_hydrolase"/>
    <property type="match status" value="1"/>
</dbReference>
<dbReference type="RefSeq" id="WP_072848140.1">
    <property type="nucleotide sequence ID" value="NZ_FRAH01000004.1"/>
</dbReference>
<dbReference type="GeneID" id="78177857"/>
<protein>
    <submittedName>
        <fullName evidence="4">2-keto-4-pentenoate hydratase/2-oxohepta-3-ene-1,7-dioic acid hydratase (Catechol pathway)</fullName>
    </submittedName>
</protein>
<dbReference type="GO" id="GO:0046872">
    <property type="term" value="F:metal ion binding"/>
    <property type="evidence" value="ECO:0007669"/>
    <property type="project" value="UniProtKB-KW"/>
</dbReference>
<gene>
    <name evidence="4" type="ORF">SAMN02745138_00205</name>
</gene>
<dbReference type="EMBL" id="FRAH01000004">
    <property type="protein sequence ID" value="SHJ63292.1"/>
    <property type="molecule type" value="Genomic_DNA"/>
</dbReference>
<evidence type="ECO:0000313" key="4">
    <source>
        <dbReference type="EMBL" id="SHJ63292.1"/>
    </source>
</evidence>
<dbReference type="Proteomes" id="UP000183975">
    <property type="component" value="Unassembled WGS sequence"/>
</dbReference>
<dbReference type="OrthoDB" id="9805307at2"/>
<dbReference type="GO" id="GO:0016853">
    <property type="term" value="F:isomerase activity"/>
    <property type="evidence" value="ECO:0007669"/>
    <property type="project" value="UniProtKB-ARBA"/>
</dbReference>
<keyword evidence="2" id="KW-0479">Metal-binding</keyword>
<proteinExistence type="inferred from homology"/>
<dbReference type="InterPro" id="IPR051121">
    <property type="entry name" value="FAH"/>
</dbReference>
<feature type="domain" description="Fumarylacetoacetase-like C-terminal" evidence="3">
    <location>
        <begin position="80"/>
        <end position="291"/>
    </location>
</feature>
<sequence length="292" mass="32038">MKVLTYMQGGHKAVGILKKNGQEVVPVNYLGCGLVNMTEFIASMTEDKMQKLEKNAELMDGIPMEEVRLLSPIVHPKQDVICLGINYYAHAEEAARFHDEAFGGERPQPIYFSKRVNRAVGDGEPIDGHFDIVDSLDYEAELAVIIGKDAKNVAEADAFDYVFGYSVLNDVSARNLQTSHKQWYFGKSLDDFTPIGPWIVTKNEFENPPALSIRSYVNGELRQDSNTSLMINGVAKVISQLSQGMTLQAGTIIAMGTPAGVGMGFEPPKFLKAGDVVTCEIEGIGKLTNEVK</sequence>
<dbReference type="SUPFAM" id="SSF56529">
    <property type="entry name" value="FAH"/>
    <property type="match status" value="1"/>
</dbReference>
<dbReference type="PANTHER" id="PTHR42796">
    <property type="entry name" value="FUMARYLACETOACETATE HYDROLASE DOMAIN-CONTAINING PROTEIN 2A-RELATED"/>
    <property type="match status" value="1"/>
</dbReference>
<dbReference type="InterPro" id="IPR011234">
    <property type="entry name" value="Fumarylacetoacetase-like_C"/>
</dbReference>
<accession>A0A1M6KWM1</accession>
<comment type="similarity">
    <text evidence="1">Belongs to the FAH family.</text>
</comment>
<dbReference type="InterPro" id="IPR036663">
    <property type="entry name" value="Fumarylacetoacetase_C_sf"/>
</dbReference>